<feature type="compositionally biased region" description="Low complexity" evidence="1">
    <location>
        <begin position="98"/>
        <end position="112"/>
    </location>
</feature>
<evidence type="ECO:0000313" key="2">
    <source>
        <dbReference type="EMBL" id="TYZ11938.1"/>
    </source>
</evidence>
<name>A0A5D6VAK5_9BACT</name>
<gene>
    <name evidence="2" type="ORF">FY528_06205</name>
</gene>
<dbReference type="EMBL" id="VTHL01000004">
    <property type="protein sequence ID" value="TYZ11938.1"/>
    <property type="molecule type" value="Genomic_DNA"/>
</dbReference>
<dbReference type="RefSeq" id="WP_149070117.1">
    <property type="nucleotide sequence ID" value="NZ_VTHL01000004.1"/>
</dbReference>
<evidence type="ECO:0000313" key="3">
    <source>
        <dbReference type="Proteomes" id="UP000322791"/>
    </source>
</evidence>
<dbReference type="InterPro" id="IPR024623">
    <property type="entry name" value="YtxH"/>
</dbReference>
<comment type="caution">
    <text evidence="2">The sequence shown here is derived from an EMBL/GenBank/DDBJ whole genome shotgun (WGS) entry which is preliminary data.</text>
</comment>
<organism evidence="2 3">
    <name type="scientific">Hymenobacter lutimineralis</name>
    <dbReference type="NCBI Taxonomy" id="2606448"/>
    <lineage>
        <taxon>Bacteria</taxon>
        <taxon>Pseudomonadati</taxon>
        <taxon>Bacteroidota</taxon>
        <taxon>Cytophagia</taxon>
        <taxon>Cytophagales</taxon>
        <taxon>Hymenobacteraceae</taxon>
        <taxon>Hymenobacter</taxon>
    </lineage>
</organism>
<dbReference type="Pfam" id="PF12732">
    <property type="entry name" value="YtxH"/>
    <property type="match status" value="1"/>
</dbReference>
<dbReference type="Proteomes" id="UP000322791">
    <property type="component" value="Unassembled WGS sequence"/>
</dbReference>
<keyword evidence="3" id="KW-1185">Reference proteome</keyword>
<evidence type="ECO:0000256" key="1">
    <source>
        <dbReference type="SAM" id="MobiDB-lite"/>
    </source>
</evidence>
<dbReference type="AlphaFoldDB" id="A0A5D6VAK5"/>
<feature type="region of interest" description="Disordered" evidence="1">
    <location>
        <begin position="65"/>
        <end position="118"/>
    </location>
</feature>
<reference evidence="2 3" key="1">
    <citation type="submission" date="2019-08" db="EMBL/GenBank/DDBJ databases">
        <authorList>
            <person name="Seo M.-J."/>
        </authorList>
    </citation>
    <scope>NUCLEOTIDE SEQUENCE [LARGE SCALE GENOMIC DNA]</scope>
    <source>
        <strain evidence="2 3">KIGAM108</strain>
    </source>
</reference>
<accession>A0A5D6VAK5</accession>
<proteinExistence type="predicted"/>
<protein>
    <submittedName>
        <fullName evidence="2">YtxH domain-containing protein</fullName>
    </submittedName>
</protein>
<sequence>MKDDKGKIILSLLAGASAGVIAGLLLAPETGDETRAGLRQSASRFSDDLSKLLKEGLSRLNDLKTGGVSAEHSSDRSAADSLLNDLDSTAEAGSSPIEAPAATAESGAAPTPEKQDEV</sequence>